<dbReference type="AlphaFoldDB" id="A0A917BVW5"/>
<reference evidence="2" key="1">
    <citation type="journal article" date="2014" name="Int. J. Syst. Evol. Microbiol.">
        <title>Complete genome sequence of Corynebacterium casei LMG S-19264T (=DSM 44701T), isolated from a smear-ripened cheese.</title>
        <authorList>
            <consortium name="US DOE Joint Genome Institute (JGI-PGF)"/>
            <person name="Walter F."/>
            <person name="Albersmeier A."/>
            <person name="Kalinowski J."/>
            <person name="Ruckert C."/>
        </authorList>
    </citation>
    <scope>NUCLEOTIDE SEQUENCE</scope>
    <source>
        <strain evidence="2">CGMCC 1.15254</strain>
    </source>
</reference>
<dbReference type="SUPFAM" id="SSF46689">
    <property type="entry name" value="Homeodomain-like"/>
    <property type="match status" value="1"/>
</dbReference>
<dbReference type="InterPro" id="IPR002514">
    <property type="entry name" value="Transposase_8"/>
</dbReference>
<name>A0A917BVW5_9PROT</name>
<evidence type="ECO:0000313" key="3">
    <source>
        <dbReference type="Proteomes" id="UP000632498"/>
    </source>
</evidence>
<evidence type="ECO:0000256" key="1">
    <source>
        <dbReference type="SAM" id="Coils"/>
    </source>
</evidence>
<evidence type="ECO:0008006" key="4">
    <source>
        <dbReference type="Google" id="ProtNLM"/>
    </source>
</evidence>
<accession>A0A917BVW5</accession>
<reference evidence="2" key="2">
    <citation type="submission" date="2020-09" db="EMBL/GenBank/DDBJ databases">
        <authorList>
            <person name="Sun Q."/>
            <person name="Zhou Y."/>
        </authorList>
    </citation>
    <scope>NUCLEOTIDE SEQUENCE</scope>
    <source>
        <strain evidence="2">CGMCC 1.15254</strain>
    </source>
</reference>
<feature type="coiled-coil region" evidence="1">
    <location>
        <begin position="54"/>
        <end position="81"/>
    </location>
</feature>
<keyword evidence="1" id="KW-0175">Coiled coil</keyword>
<organism evidence="2 3">
    <name type="scientific">Terasakiella brassicae</name>
    <dbReference type="NCBI Taxonomy" id="1634917"/>
    <lineage>
        <taxon>Bacteria</taxon>
        <taxon>Pseudomonadati</taxon>
        <taxon>Pseudomonadota</taxon>
        <taxon>Alphaproteobacteria</taxon>
        <taxon>Rhodospirillales</taxon>
        <taxon>Terasakiellaceae</taxon>
        <taxon>Terasakiella</taxon>
    </lineage>
</organism>
<dbReference type="EMBL" id="BMHV01000007">
    <property type="protein sequence ID" value="GGF60717.1"/>
    <property type="molecule type" value="Genomic_DNA"/>
</dbReference>
<dbReference type="GO" id="GO:0004803">
    <property type="term" value="F:transposase activity"/>
    <property type="evidence" value="ECO:0007669"/>
    <property type="project" value="InterPro"/>
</dbReference>
<sequence>MKRTITPTFREEAAQVALSSNQPRKIIAADFGIGVSTLNRWISEYRNKQIPEPSDDVQKELARLRREVRDLREERDILKKAARYFASQKP</sequence>
<keyword evidence="3" id="KW-1185">Reference proteome</keyword>
<evidence type="ECO:0000313" key="2">
    <source>
        <dbReference type="EMBL" id="GGF60717.1"/>
    </source>
</evidence>
<dbReference type="Pfam" id="PF01527">
    <property type="entry name" value="HTH_Tnp_1"/>
    <property type="match status" value="1"/>
</dbReference>
<dbReference type="InterPro" id="IPR009057">
    <property type="entry name" value="Homeodomain-like_sf"/>
</dbReference>
<proteinExistence type="predicted"/>
<protein>
    <recommendedName>
        <fullName evidence="4">Transposase</fullName>
    </recommendedName>
</protein>
<dbReference type="GO" id="GO:0006313">
    <property type="term" value="P:DNA transposition"/>
    <property type="evidence" value="ECO:0007669"/>
    <property type="project" value="InterPro"/>
</dbReference>
<dbReference type="Proteomes" id="UP000632498">
    <property type="component" value="Unassembled WGS sequence"/>
</dbReference>
<dbReference type="GO" id="GO:0003677">
    <property type="term" value="F:DNA binding"/>
    <property type="evidence" value="ECO:0007669"/>
    <property type="project" value="InterPro"/>
</dbReference>
<comment type="caution">
    <text evidence="2">The sequence shown here is derived from an EMBL/GenBank/DDBJ whole genome shotgun (WGS) entry which is preliminary data.</text>
</comment>
<dbReference type="Gene3D" id="1.10.10.60">
    <property type="entry name" value="Homeodomain-like"/>
    <property type="match status" value="1"/>
</dbReference>
<gene>
    <name evidence="2" type="ORF">GCM10011332_13130</name>
</gene>